<organism evidence="1 2">
    <name type="scientific">Russula earlei</name>
    <dbReference type="NCBI Taxonomy" id="71964"/>
    <lineage>
        <taxon>Eukaryota</taxon>
        <taxon>Fungi</taxon>
        <taxon>Dikarya</taxon>
        <taxon>Basidiomycota</taxon>
        <taxon>Agaricomycotina</taxon>
        <taxon>Agaricomycetes</taxon>
        <taxon>Russulales</taxon>
        <taxon>Russulaceae</taxon>
        <taxon>Russula</taxon>
    </lineage>
</organism>
<comment type="caution">
    <text evidence="1">The sequence shown here is derived from an EMBL/GenBank/DDBJ whole genome shotgun (WGS) entry which is preliminary data.</text>
</comment>
<proteinExistence type="predicted"/>
<dbReference type="Proteomes" id="UP001207468">
    <property type="component" value="Unassembled WGS sequence"/>
</dbReference>
<evidence type="ECO:0000313" key="1">
    <source>
        <dbReference type="EMBL" id="KAI9458770.1"/>
    </source>
</evidence>
<sequence>MVPSSPFGRIGAHILMGQAADIRCWLIQVKPRLCAHAHVRHWAPYWAHTQEPQYRTWLTNVGMALWPSLPHTWCDLQGRVRPLVLLLLLGMNLWLYVRTVCYHAECIADLLRSAALVMHYVSFCTPSLSLCLGLQPIPTPAVVARSPAPHFTRNEEVVLH</sequence>
<protein>
    <submittedName>
        <fullName evidence="1">Uncharacterized protein</fullName>
    </submittedName>
</protein>
<keyword evidence="2" id="KW-1185">Reference proteome</keyword>
<name>A0ACC0U206_9AGAM</name>
<gene>
    <name evidence="1" type="ORF">F5148DRAFT_316317</name>
</gene>
<reference evidence="1" key="1">
    <citation type="submission" date="2021-03" db="EMBL/GenBank/DDBJ databases">
        <title>Evolutionary priming and transition to the ectomycorrhizal habit in an iconic lineage of mushroom-forming fungi: is preadaptation a requirement?</title>
        <authorList>
            <consortium name="DOE Joint Genome Institute"/>
            <person name="Looney B.P."/>
            <person name="Miyauchi S."/>
            <person name="Morin E."/>
            <person name="Drula E."/>
            <person name="Courty P.E."/>
            <person name="Chicoki N."/>
            <person name="Fauchery L."/>
            <person name="Kohler A."/>
            <person name="Kuo A."/>
            <person name="LaButti K."/>
            <person name="Pangilinan J."/>
            <person name="Lipzen A."/>
            <person name="Riley R."/>
            <person name="Andreopoulos W."/>
            <person name="He G."/>
            <person name="Johnson J."/>
            <person name="Barry K.W."/>
            <person name="Grigoriev I.V."/>
            <person name="Nagy L."/>
            <person name="Hibbett D."/>
            <person name="Henrissat B."/>
            <person name="Matheny P.B."/>
            <person name="Labbe J."/>
            <person name="Martin A.F."/>
        </authorList>
    </citation>
    <scope>NUCLEOTIDE SEQUENCE</scope>
    <source>
        <strain evidence="1">BPL698</strain>
    </source>
</reference>
<dbReference type="EMBL" id="JAGFNK010000206">
    <property type="protein sequence ID" value="KAI9458770.1"/>
    <property type="molecule type" value="Genomic_DNA"/>
</dbReference>
<accession>A0ACC0U206</accession>
<evidence type="ECO:0000313" key="2">
    <source>
        <dbReference type="Proteomes" id="UP001207468"/>
    </source>
</evidence>